<dbReference type="EMBL" id="CP086322">
    <property type="protein sequence ID" value="UQA96714.1"/>
    <property type="molecule type" value="Genomic_DNA"/>
</dbReference>
<evidence type="ECO:0000313" key="3">
    <source>
        <dbReference type="EMBL" id="UQA96714.1"/>
    </source>
</evidence>
<reference evidence="3" key="1">
    <citation type="submission" date="2021-10" db="EMBL/GenBank/DDBJ databases">
        <title>Streptomyces nigrumlapis sp.nov.,an antimicrobial producing actinobacterium isolated from Black Gobi rocks.</title>
        <authorList>
            <person name="Wen Y."/>
            <person name="Zhang W."/>
            <person name="Liu X.G."/>
        </authorList>
    </citation>
    <scope>NUCLEOTIDE SEQUENCE</scope>
    <source>
        <strain evidence="3">ST13-2-2</strain>
    </source>
</reference>
<feature type="region of interest" description="Disordered" evidence="1">
    <location>
        <begin position="121"/>
        <end position="144"/>
    </location>
</feature>
<name>A0ABY4MFX5_9ACTN</name>
<evidence type="ECO:0000313" key="4">
    <source>
        <dbReference type="Proteomes" id="UP000830115"/>
    </source>
</evidence>
<evidence type="ECO:0000259" key="2">
    <source>
        <dbReference type="Pfam" id="PF13443"/>
    </source>
</evidence>
<dbReference type="InterPro" id="IPR001387">
    <property type="entry name" value="Cro/C1-type_HTH"/>
</dbReference>
<sequence length="193" mass="21905">MAAVPAGDNPQERQGLEALQPRYEWRLQELMAVRKDWYSTTKLGPELRKYGFEMDRSSIYRLVKTKQPPKMPLELILALCKILKCKFEDLVVEVEPATEAQEPKPKGPWFPTCRCWPRTFSTPKADGEPERTRHLSGLRQGPNDRPEIEASLLHLLPEEPAVGSLLPLRTLGHHCLPRRSRAVVPASPGERPG</sequence>
<evidence type="ECO:0000256" key="1">
    <source>
        <dbReference type="SAM" id="MobiDB-lite"/>
    </source>
</evidence>
<protein>
    <submittedName>
        <fullName evidence="3">Helix-turn-helix transcriptional regulator</fullName>
    </submittedName>
</protein>
<dbReference type="Proteomes" id="UP000830115">
    <property type="component" value="Chromosome"/>
</dbReference>
<feature type="domain" description="HTH cro/C1-type" evidence="2">
    <location>
        <begin position="51"/>
        <end position="91"/>
    </location>
</feature>
<gene>
    <name evidence="3" type="ORF">K9S39_36920</name>
</gene>
<organism evidence="3 4">
    <name type="scientific">Streptomyces halobius</name>
    <dbReference type="NCBI Taxonomy" id="2879846"/>
    <lineage>
        <taxon>Bacteria</taxon>
        <taxon>Bacillati</taxon>
        <taxon>Actinomycetota</taxon>
        <taxon>Actinomycetes</taxon>
        <taxon>Kitasatosporales</taxon>
        <taxon>Streptomycetaceae</taxon>
        <taxon>Streptomyces</taxon>
    </lineage>
</organism>
<keyword evidence="4" id="KW-1185">Reference proteome</keyword>
<dbReference type="Pfam" id="PF13443">
    <property type="entry name" value="HTH_26"/>
    <property type="match status" value="1"/>
</dbReference>
<dbReference type="RefSeq" id="WP_248867637.1">
    <property type="nucleotide sequence ID" value="NZ_CP086322.1"/>
</dbReference>
<proteinExistence type="predicted"/>
<accession>A0ABY4MFX5</accession>